<organism evidence="1 2">
    <name type="scientific">Pleurodeles waltl</name>
    <name type="common">Iberian ribbed newt</name>
    <dbReference type="NCBI Taxonomy" id="8319"/>
    <lineage>
        <taxon>Eukaryota</taxon>
        <taxon>Metazoa</taxon>
        <taxon>Chordata</taxon>
        <taxon>Craniata</taxon>
        <taxon>Vertebrata</taxon>
        <taxon>Euteleostomi</taxon>
        <taxon>Amphibia</taxon>
        <taxon>Batrachia</taxon>
        <taxon>Caudata</taxon>
        <taxon>Salamandroidea</taxon>
        <taxon>Salamandridae</taxon>
        <taxon>Pleurodelinae</taxon>
        <taxon>Pleurodeles</taxon>
    </lineage>
</organism>
<name>A0AAV7VPJ3_PLEWA</name>
<dbReference type="AlphaFoldDB" id="A0AAV7VPJ3"/>
<proteinExistence type="predicted"/>
<dbReference type="Proteomes" id="UP001066276">
    <property type="component" value="Chromosome 2_1"/>
</dbReference>
<comment type="caution">
    <text evidence="1">The sequence shown here is derived from an EMBL/GenBank/DDBJ whole genome shotgun (WGS) entry which is preliminary data.</text>
</comment>
<gene>
    <name evidence="1" type="ORF">NDU88_005788</name>
</gene>
<dbReference type="EMBL" id="JANPWB010000003">
    <property type="protein sequence ID" value="KAJ1201984.1"/>
    <property type="molecule type" value="Genomic_DNA"/>
</dbReference>
<evidence type="ECO:0000313" key="1">
    <source>
        <dbReference type="EMBL" id="KAJ1201984.1"/>
    </source>
</evidence>
<accession>A0AAV7VPJ3</accession>
<reference evidence="1" key="1">
    <citation type="journal article" date="2022" name="bioRxiv">
        <title>Sequencing and chromosome-scale assembly of the giantPleurodeles waltlgenome.</title>
        <authorList>
            <person name="Brown T."/>
            <person name="Elewa A."/>
            <person name="Iarovenko S."/>
            <person name="Subramanian E."/>
            <person name="Araus A.J."/>
            <person name="Petzold A."/>
            <person name="Susuki M."/>
            <person name="Suzuki K.-i.T."/>
            <person name="Hayashi T."/>
            <person name="Toyoda A."/>
            <person name="Oliveira C."/>
            <person name="Osipova E."/>
            <person name="Leigh N.D."/>
            <person name="Simon A."/>
            <person name="Yun M.H."/>
        </authorList>
    </citation>
    <scope>NUCLEOTIDE SEQUENCE</scope>
    <source>
        <strain evidence="1">20211129_DDA</strain>
        <tissue evidence="1">Liver</tissue>
    </source>
</reference>
<evidence type="ECO:0000313" key="2">
    <source>
        <dbReference type="Proteomes" id="UP001066276"/>
    </source>
</evidence>
<keyword evidence="2" id="KW-1185">Reference proteome</keyword>
<protein>
    <submittedName>
        <fullName evidence="1">Uncharacterized protein</fullName>
    </submittedName>
</protein>
<sequence>MPGLPPGLLSVSWGLESPWEQQSLFPWRGGHGSAIKRTVMPGPASWPPQHILGLRVPLGAAASFPLVRGTQQRYQACGDAWPCLLASSAYPGAWSPLGSSSVFSHGVGNPAVLSSMR</sequence>